<evidence type="ECO:0000256" key="1">
    <source>
        <dbReference type="SAM" id="MobiDB-lite"/>
    </source>
</evidence>
<sequence length="130" mass="13683">MGRWPSFSLSPRLSPASLSSLSPHPPPRPRRRLQRWTGPDPAALGPSGAVSVRSAHGLGPETVWSRPPPWPIWPPLLRCPACPAMTGGGGARVEEDGPSAPPAPDQAAPPPAHRPAGFIRGLDFLVSSMN</sequence>
<feature type="region of interest" description="Disordered" evidence="1">
    <location>
        <begin position="87"/>
        <end position="117"/>
    </location>
</feature>
<dbReference type="AlphaFoldDB" id="A0A0Q3G1F8"/>
<gene>
    <name evidence="2" type="ORF">BRADI_2g13293v3</name>
</gene>
<evidence type="ECO:0000313" key="4">
    <source>
        <dbReference type="Proteomes" id="UP000008810"/>
    </source>
</evidence>
<dbReference type="EMBL" id="CM000881">
    <property type="protein sequence ID" value="KQK04389.1"/>
    <property type="molecule type" value="Genomic_DNA"/>
</dbReference>
<evidence type="ECO:0000313" key="2">
    <source>
        <dbReference type="EMBL" id="KQK04389.1"/>
    </source>
</evidence>
<feature type="region of interest" description="Disordered" evidence="1">
    <location>
        <begin position="1"/>
        <end position="54"/>
    </location>
</feature>
<dbReference type="Proteomes" id="UP000008810">
    <property type="component" value="Chromosome 2"/>
</dbReference>
<dbReference type="InParanoid" id="A0A0Q3G1F8"/>
<name>A0A0Q3G1F8_BRADI</name>
<dbReference type="EnsemblPlants" id="KQK04389">
    <property type="protein sequence ID" value="KQK04389"/>
    <property type="gene ID" value="BRADI_2g13293v3"/>
</dbReference>
<accession>A0A0Q3G1F8</accession>
<organism evidence="2">
    <name type="scientific">Brachypodium distachyon</name>
    <name type="common">Purple false brome</name>
    <name type="synonym">Trachynia distachya</name>
    <dbReference type="NCBI Taxonomy" id="15368"/>
    <lineage>
        <taxon>Eukaryota</taxon>
        <taxon>Viridiplantae</taxon>
        <taxon>Streptophyta</taxon>
        <taxon>Embryophyta</taxon>
        <taxon>Tracheophyta</taxon>
        <taxon>Spermatophyta</taxon>
        <taxon>Magnoliopsida</taxon>
        <taxon>Liliopsida</taxon>
        <taxon>Poales</taxon>
        <taxon>Poaceae</taxon>
        <taxon>BOP clade</taxon>
        <taxon>Pooideae</taxon>
        <taxon>Stipodae</taxon>
        <taxon>Brachypodieae</taxon>
        <taxon>Brachypodium</taxon>
    </lineage>
</organism>
<reference evidence="3" key="3">
    <citation type="submission" date="2018-08" db="UniProtKB">
        <authorList>
            <consortium name="EnsemblPlants"/>
        </authorList>
    </citation>
    <scope>IDENTIFICATION</scope>
    <source>
        <strain evidence="3">cv. Bd21</strain>
    </source>
</reference>
<evidence type="ECO:0000313" key="3">
    <source>
        <dbReference type="EnsemblPlants" id="KQK04389"/>
    </source>
</evidence>
<reference evidence="2" key="2">
    <citation type="submission" date="2017-06" db="EMBL/GenBank/DDBJ databases">
        <title>WGS assembly of Brachypodium distachyon.</title>
        <authorList>
            <consortium name="The International Brachypodium Initiative"/>
            <person name="Lucas S."/>
            <person name="Harmon-Smith M."/>
            <person name="Lail K."/>
            <person name="Tice H."/>
            <person name="Grimwood J."/>
            <person name="Bruce D."/>
            <person name="Barry K."/>
            <person name="Shu S."/>
            <person name="Lindquist E."/>
            <person name="Wang M."/>
            <person name="Pitluck S."/>
            <person name="Vogel J.P."/>
            <person name="Garvin D.F."/>
            <person name="Mockler T.C."/>
            <person name="Schmutz J."/>
            <person name="Rokhsar D."/>
            <person name="Bevan M.W."/>
        </authorList>
    </citation>
    <scope>NUCLEOTIDE SEQUENCE</scope>
    <source>
        <strain evidence="2">Bd21</strain>
    </source>
</reference>
<feature type="compositionally biased region" description="Low complexity" evidence="1">
    <location>
        <begin position="1"/>
        <end position="22"/>
    </location>
</feature>
<reference evidence="2 3" key="1">
    <citation type="journal article" date="2010" name="Nature">
        <title>Genome sequencing and analysis of the model grass Brachypodium distachyon.</title>
        <authorList>
            <consortium name="International Brachypodium Initiative"/>
        </authorList>
    </citation>
    <scope>NUCLEOTIDE SEQUENCE [LARGE SCALE GENOMIC DNA]</scope>
    <source>
        <strain evidence="2 3">Bd21</strain>
    </source>
</reference>
<feature type="compositionally biased region" description="Pro residues" evidence="1">
    <location>
        <begin position="99"/>
        <end position="113"/>
    </location>
</feature>
<proteinExistence type="predicted"/>
<dbReference type="Gramene" id="KQK04389">
    <property type="protein sequence ID" value="KQK04389"/>
    <property type="gene ID" value="BRADI_2g13293v3"/>
</dbReference>
<keyword evidence="4" id="KW-1185">Reference proteome</keyword>
<protein>
    <submittedName>
        <fullName evidence="2 3">Uncharacterized protein</fullName>
    </submittedName>
</protein>